<evidence type="ECO:0000256" key="2">
    <source>
        <dbReference type="SAM" id="SignalP"/>
    </source>
</evidence>
<reference evidence="3 4" key="1">
    <citation type="submission" date="2015-01" db="EMBL/GenBank/DDBJ databases">
        <title>Evolution of Trichinella species and genotypes.</title>
        <authorList>
            <person name="Korhonen P.K."/>
            <person name="Edoardo P."/>
            <person name="Giuseppe L.R."/>
            <person name="Gasser R.B."/>
        </authorList>
    </citation>
    <scope>NUCLEOTIDE SEQUENCE [LARGE SCALE GENOMIC DNA]</scope>
    <source>
        <strain evidence="3">ISS588</strain>
    </source>
</reference>
<keyword evidence="1" id="KW-0812">Transmembrane</keyword>
<gene>
    <name evidence="3" type="ORF">T4B_4602</name>
</gene>
<feature type="signal peptide" evidence="2">
    <location>
        <begin position="1"/>
        <end position="23"/>
    </location>
</feature>
<proteinExistence type="predicted"/>
<dbReference type="AlphaFoldDB" id="A0A0V1J006"/>
<keyword evidence="4" id="KW-1185">Reference proteome</keyword>
<evidence type="ECO:0000313" key="4">
    <source>
        <dbReference type="Proteomes" id="UP000054805"/>
    </source>
</evidence>
<name>A0A0V1J006_TRIPS</name>
<organism evidence="3 4">
    <name type="scientific">Trichinella pseudospiralis</name>
    <name type="common">Parasitic roundworm</name>
    <dbReference type="NCBI Taxonomy" id="6337"/>
    <lineage>
        <taxon>Eukaryota</taxon>
        <taxon>Metazoa</taxon>
        <taxon>Ecdysozoa</taxon>
        <taxon>Nematoda</taxon>
        <taxon>Enoplea</taxon>
        <taxon>Dorylaimia</taxon>
        <taxon>Trichinellida</taxon>
        <taxon>Trichinellidae</taxon>
        <taxon>Trichinella</taxon>
    </lineage>
</organism>
<keyword evidence="1" id="KW-1133">Transmembrane helix</keyword>
<comment type="caution">
    <text evidence="3">The sequence shown here is derived from an EMBL/GenBank/DDBJ whole genome shotgun (WGS) entry which is preliminary data.</text>
</comment>
<keyword evidence="2" id="KW-0732">Signal</keyword>
<sequence length="201" mass="23307">MNMLTTFFLISILLNLNLSITEAQIFGKCFKAVEKGLVLLPDLDSFSELAFREFCKFIWQLNIRRSRLILGLGTGPARRTHFAISDGSRWRILYHSTCQYIFIRNIKYFMITLTIIFFTNVLLLLFLYKVRSVAAILLGRIVFSFMYEGAVIHKTEHHDLQYFLNYFICDFSSHSIAKKVRLVKINALGKVIRYSAIGNNA</sequence>
<dbReference type="Proteomes" id="UP000054805">
    <property type="component" value="Unassembled WGS sequence"/>
</dbReference>
<evidence type="ECO:0000313" key="3">
    <source>
        <dbReference type="EMBL" id="KRZ28184.1"/>
    </source>
</evidence>
<protein>
    <submittedName>
        <fullName evidence="3">Uncharacterized protein</fullName>
    </submittedName>
</protein>
<evidence type="ECO:0000256" key="1">
    <source>
        <dbReference type="SAM" id="Phobius"/>
    </source>
</evidence>
<feature type="chain" id="PRO_5006880220" evidence="2">
    <location>
        <begin position="24"/>
        <end position="201"/>
    </location>
</feature>
<accession>A0A0V1J006</accession>
<feature type="transmembrane region" description="Helical" evidence="1">
    <location>
        <begin position="108"/>
        <end position="128"/>
    </location>
</feature>
<keyword evidence="1" id="KW-0472">Membrane</keyword>
<dbReference type="EMBL" id="JYDS01000061">
    <property type="protein sequence ID" value="KRZ28184.1"/>
    <property type="molecule type" value="Genomic_DNA"/>
</dbReference>